<dbReference type="Pfam" id="PF00691">
    <property type="entry name" value="OmpA"/>
    <property type="match status" value="1"/>
</dbReference>
<keyword evidence="2 3" id="KW-0472">Membrane</keyword>
<dbReference type="InterPro" id="IPR006664">
    <property type="entry name" value="OMP_bac"/>
</dbReference>
<evidence type="ECO:0000256" key="3">
    <source>
        <dbReference type="PROSITE-ProRule" id="PRU00473"/>
    </source>
</evidence>
<feature type="region of interest" description="Disordered" evidence="4">
    <location>
        <begin position="248"/>
        <end position="272"/>
    </location>
</feature>
<evidence type="ECO:0000256" key="2">
    <source>
        <dbReference type="ARBA" id="ARBA00023136"/>
    </source>
</evidence>
<keyword evidence="5" id="KW-1133">Transmembrane helix</keyword>
<evidence type="ECO:0000256" key="1">
    <source>
        <dbReference type="ARBA" id="ARBA00004442"/>
    </source>
</evidence>
<evidence type="ECO:0000256" key="4">
    <source>
        <dbReference type="SAM" id="MobiDB-lite"/>
    </source>
</evidence>
<proteinExistence type="predicted"/>
<evidence type="ECO:0000259" key="6">
    <source>
        <dbReference type="PROSITE" id="PS51123"/>
    </source>
</evidence>
<evidence type="ECO:0000256" key="5">
    <source>
        <dbReference type="SAM" id="Phobius"/>
    </source>
</evidence>
<name>A0A6J5D858_9BURK</name>
<evidence type="ECO:0000313" key="7">
    <source>
        <dbReference type="EMBL" id="CAB3749554.1"/>
    </source>
</evidence>
<dbReference type="InterPro" id="IPR036737">
    <property type="entry name" value="OmpA-like_sf"/>
</dbReference>
<dbReference type="RefSeq" id="WP_175225378.1">
    <property type="nucleotide sequence ID" value="NZ_CADIKH010000004.1"/>
</dbReference>
<dbReference type="InterPro" id="IPR006665">
    <property type="entry name" value="OmpA-like"/>
</dbReference>
<dbReference type="PRINTS" id="PR01021">
    <property type="entry name" value="OMPADOMAIN"/>
</dbReference>
<feature type="region of interest" description="Disordered" evidence="4">
    <location>
        <begin position="1"/>
        <end position="27"/>
    </location>
</feature>
<keyword evidence="8" id="KW-1185">Reference proteome</keyword>
<feature type="domain" description="OmpA-like" evidence="6">
    <location>
        <begin position="522"/>
        <end position="640"/>
    </location>
</feature>
<feature type="compositionally biased region" description="Polar residues" evidence="4">
    <location>
        <begin position="254"/>
        <end position="267"/>
    </location>
</feature>
<accession>A0A6J5D858</accession>
<protein>
    <submittedName>
        <fullName evidence="7">Peptidoglycan-associated lipoprotein</fullName>
    </submittedName>
</protein>
<dbReference type="AlphaFoldDB" id="A0A6J5D858"/>
<reference evidence="7 8" key="1">
    <citation type="submission" date="2020-04" db="EMBL/GenBank/DDBJ databases">
        <authorList>
            <person name="De Canck E."/>
        </authorList>
    </citation>
    <scope>NUCLEOTIDE SEQUENCE [LARGE SCALE GENOMIC DNA]</scope>
    <source>
        <strain evidence="7 8">LMG 29542</strain>
    </source>
</reference>
<feature type="transmembrane region" description="Helical" evidence="5">
    <location>
        <begin position="85"/>
        <end position="103"/>
    </location>
</feature>
<organism evidence="7 8">
    <name type="scientific">Paraburkholderia humisilvae</name>
    <dbReference type="NCBI Taxonomy" id="627669"/>
    <lineage>
        <taxon>Bacteria</taxon>
        <taxon>Pseudomonadati</taxon>
        <taxon>Pseudomonadota</taxon>
        <taxon>Betaproteobacteria</taxon>
        <taxon>Burkholderiales</taxon>
        <taxon>Burkholderiaceae</taxon>
        <taxon>Paraburkholderia</taxon>
    </lineage>
</organism>
<dbReference type="Gene3D" id="3.30.1330.60">
    <property type="entry name" value="OmpA-like domain"/>
    <property type="match status" value="1"/>
</dbReference>
<evidence type="ECO:0000313" key="8">
    <source>
        <dbReference type="Proteomes" id="UP000494363"/>
    </source>
</evidence>
<dbReference type="EMBL" id="CADIKH010000004">
    <property type="protein sequence ID" value="CAB3749554.1"/>
    <property type="molecule type" value="Genomic_DNA"/>
</dbReference>
<dbReference type="GO" id="GO:0009279">
    <property type="term" value="C:cell outer membrane"/>
    <property type="evidence" value="ECO:0007669"/>
    <property type="project" value="UniProtKB-SubCell"/>
</dbReference>
<dbReference type="CDD" id="cd07185">
    <property type="entry name" value="OmpA_C-like"/>
    <property type="match status" value="1"/>
</dbReference>
<feature type="transmembrane region" description="Helical" evidence="5">
    <location>
        <begin position="420"/>
        <end position="441"/>
    </location>
</feature>
<dbReference type="PROSITE" id="PS51123">
    <property type="entry name" value="OMPA_2"/>
    <property type="match status" value="1"/>
</dbReference>
<feature type="transmembrane region" description="Helical" evidence="5">
    <location>
        <begin position="59"/>
        <end position="79"/>
    </location>
</feature>
<dbReference type="InterPro" id="IPR050330">
    <property type="entry name" value="Bact_OuterMem_StrucFunc"/>
</dbReference>
<sequence length="642" mass="68234">MRSAIANAEPVETATAGTKPLQPPPYGSGIHGSFATTTANANTRLFDESEHPPDEGLGYPFRTVVVFTAALALTVLWLVLPVSRALASLCSAVVGLLALVLVWSRTRQIAVARAQNAHVLRALGIAAADIPVQLRTRMPLVLVTGDGLPALFDRGGEARFAHVGDGAIWLRADRHQDVPRLSVAVRQWRDGRVPDGVVLSIAPALHAGIDVLTQRLRMMREVLADASHMLGARLPSYVAVYQRSATRKRPIGTSEETQSEAAATVSTEPHAVSSAIGVTTPQWYGLSSSERLAPQELRQGVTEDRFESVIQAAETEAQRAGTPHTAATRAAALASLVGWTRRVVLDVLTDGRQPSAPCALYGVGWIDCGPATGPGKPWELEVEAQTAVVPAAVNASPSPWPLPQPLISAMPRRLWVSPRVAALAHAFALTACAAAVAFGAATSNNTKLLDRIGADLRRYAMIPAQHDSAKRDALQALVADRDQLEHFARLGIPLQLSFGLYHGAQLIPVLNDAIATYQSPPAPPVVVTLDSMSLFDSGKAQLKSGSTRAMVSALDMIKSNPGKRILVAGHTDAIGNPDSNLKLSVARAAAVRDWLIDASGIPATQFAIQGYGDTRPIAGNDMPEGREKNRRVEITLVPDPAQ</sequence>
<keyword evidence="5" id="KW-0812">Transmembrane</keyword>
<dbReference type="Proteomes" id="UP000494363">
    <property type="component" value="Unassembled WGS sequence"/>
</dbReference>
<dbReference type="PANTHER" id="PTHR30329:SF20">
    <property type="entry name" value="EXPORTED PROTEIN"/>
    <property type="match status" value="1"/>
</dbReference>
<dbReference type="PANTHER" id="PTHR30329">
    <property type="entry name" value="STATOR ELEMENT OF FLAGELLAR MOTOR COMPLEX"/>
    <property type="match status" value="1"/>
</dbReference>
<gene>
    <name evidence="7" type="primary">pal_2</name>
    <name evidence="7" type="ORF">LMG29542_01027</name>
</gene>
<dbReference type="SUPFAM" id="SSF103088">
    <property type="entry name" value="OmpA-like"/>
    <property type="match status" value="1"/>
</dbReference>
<comment type="subcellular location">
    <subcellularLocation>
        <location evidence="1">Cell outer membrane</location>
    </subcellularLocation>
</comment>
<keyword evidence="7" id="KW-0449">Lipoprotein</keyword>